<dbReference type="SUPFAM" id="SSF51905">
    <property type="entry name" value="FAD/NAD(P)-binding domain"/>
    <property type="match status" value="2"/>
</dbReference>
<accession>A0A5D4KD31</accession>
<proteinExistence type="predicted"/>
<organism evidence="2 3">
    <name type="scientific">Rossellomorea vietnamensis</name>
    <dbReference type="NCBI Taxonomy" id="218284"/>
    <lineage>
        <taxon>Bacteria</taxon>
        <taxon>Bacillati</taxon>
        <taxon>Bacillota</taxon>
        <taxon>Bacilli</taxon>
        <taxon>Bacillales</taxon>
        <taxon>Bacillaceae</taxon>
        <taxon>Rossellomorea</taxon>
    </lineage>
</organism>
<dbReference type="Pfam" id="PF13454">
    <property type="entry name" value="NAD_binding_9"/>
    <property type="match status" value="1"/>
</dbReference>
<evidence type="ECO:0000313" key="3">
    <source>
        <dbReference type="Proteomes" id="UP000323317"/>
    </source>
</evidence>
<comment type="caution">
    <text evidence="2">The sequence shown here is derived from an EMBL/GenBank/DDBJ whole genome shotgun (WGS) entry which is preliminary data.</text>
</comment>
<dbReference type="InterPro" id="IPR038732">
    <property type="entry name" value="HpyO/CreE_NAD-binding"/>
</dbReference>
<evidence type="ECO:0000259" key="1">
    <source>
        <dbReference type="Pfam" id="PF13454"/>
    </source>
</evidence>
<dbReference type="PANTHER" id="PTHR38663">
    <property type="match status" value="1"/>
</dbReference>
<name>A0A5D4KD31_9BACI</name>
<dbReference type="Gene3D" id="3.50.50.60">
    <property type="entry name" value="FAD/NAD(P)-binding domain"/>
    <property type="match status" value="1"/>
</dbReference>
<sequence>MYNWIIIGGGIHGCTIAAFLLKSGRADAGDIRIIDPNDGPLSNWKRNTERIGMEYLRSPSVHHIDINPFSLQKAANPQDSRAFYGYYKRPLLSFFNEHSDEVLKQAGMDEAWMQGQVKNVIKGREWWEVLTEDGQTARGKNIVIAISLNDQPVIPQWAAELQSRGSRLIHHIFSPSLPGFEKMNTPIAVIGGGITAAHTCIKLCRSYPGKVTLLKRHPFRVHDFDSNPGWLGPKYMDGFLKINDYQERRKAIQGARHRGSITSELNAKISRLVRDGSLKIVDGEVASAVSESSVIRLNLKDGSRIKFGAVLMATGFHPAMPEQEWLKTLIRQQNLQCANCGYPIVKPTLEWCPHLYVSGPLAELEIGPVSRNISGARKAAERIVFNKM</sequence>
<dbReference type="AlphaFoldDB" id="A0A5D4KD31"/>
<dbReference type="EMBL" id="VTEH01000011">
    <property type="protein sequence ID" value="TYR74660.1"/>
    <property type="molecule type" value="Genomic_DNA"/>
</dbReference>
<evidence type="ECO:0000313" key="2">
    <source>
        <dbReference type="EMBL" id="TYR74660.1"/>
    </source>
</evidence>
<gene>
    <name evidence="2" type="ORF">FZC79_14410</name>
</gene>
<dbReference type="InterPro" id="IPR036188">
    <property type="entry name" value="FAD/NAD-bd_sf"/>
</dbReference>
<dbReference type="RefSeq" id="WP_148947485.1">
    <property type="nucleotide sequence ID" value="NZ_VTEH01000011.1"/>
</dbReference>
<protein>
    <submittedName>
        <fullName evidence="2">Lysine N(6)-hydroxylase/L-ornithine N(5)-oxygenase family protein</fullName>
    </submittedName>
</protein>
<dbReference type="PANTHER" id="PTHR38663:SF1">
    <property type="entry name" value="L-ORNITHINE N(5)-MONOOXYGENASE"/>
    <property type="match status" value="1"/>
</dbReference>
<reference evidence="2 3" key="1">
    <citation type="submission" date="2019-08" db="EMBL/GenBank/DDBJ databases">
        <title>Bacillus genomes from the desert of Cuatro Cienegas, Coahuila.</title>
        <authorList>
            <person name="Olmedo-Alvarez G."/>
        </authorList>
    </citation>
    <scope>NUCLEOTIDE SEQUENCE [LARGE SCALE GENOMIC DNA]</scope>
    <source>
        <strain evidence="2 3">CH40_1T</strain>
    </source>
</reference>
<dbReference type="Proteomes" id="UP000323317">
    <property type="component" value="Unassembled WGS sequence"/>
</dbReference>
<feature type="domain" description="FAD-dependent urate hydroxylase HpyO/Asp monooxygenase CreE-like FAD/NAD(P)-binding" evidence="1">
    <location>
        <begin position="5"/>
        <end position="146"/>
    </location>
</feature>